<dbReference type="PANTHER" id="PTHR10943">
    <property type="entry name" value="26S PROTEASOME NON-ATPASE REGULATORY SUBUNIT"/>
    <property type="match status" value="1"/>
</dbReference>
<sequence>MALTSAAGLVSLLDDKGTDVKAFALKRLNELVDQFWAEISESVNKIEILHEDSTFPHNKLAALLASKVYYHLAEYEDALHFALCAEELFDTNASSEFVETIISKCIDKYTELRVAQDLAADGLTGTLSRQDSTGDRTWAANSATYKRLELVVDKMFDRCFEHKQYKQALGIAIETRR</sequence>
<keyword evidence="4" id="KW-1185">Reference proteome</keyword>
<dbReference type="EMBL" id="UZAN01016408">
    <property type="protein sequence ID" value="VDP47279.1"/>
    <property type="molecule type" value="Genomic_DNA"/>
</dbReference>
<evidence type="ECO:0000313" key="4">
    <source>
        <dbReference type="Proteomes" id="UP000272942"/>
    </source>
</evidence>
<evidence type="ECO:0000256" key="1">
    <source>
        <dbReference type="ARBA" id="ARBA00022737"/>
    </source>
</evidence>
<dbReference type="WBParaSite" id="ECPE_0000183601-mRNA-1">
    <property type="protein sequence ID" value="ECPE_0000183601-mRNA-1"/>
    <property type="gene ID" value="ECPE_0000183601"/>
</dbReference>
<dbReference type="GO" id="GO:0008540">
    <property type="term" value="C:proteasome regulatory particle, base subcomplex"/>
    <property type="evidence" value="ECO:0007669"/>
    <property type="project" value="TreeGrafter"/>
</dbReference>
<keyword evidence="1" id="KW-0677">Repeat</keyword>
<dbReference type="Proteomes" id="UP000272942">
    <property type="component" value="Unassembled WGS sequence"/>
</dbReference>
<evidence type="ECO:0000259" key="2">
    <source>
        <dbReference type="Pfam" id="PF21505"/>
    </source>
</evidence>
<evidence type="ECO:0000313" key="3">
    <source>
        <dbReference type="EMBL" id="VDP47279.1"/>
    </source>
</evidence>
<dbReference type="PANTHER" id="PTHR10943:SF2">
    <property type="entry name" value="26S PROTEASOME NON-ATPASE REGULATORY SUBUNIT 1"/>
    <property type="match status" value="1"/>
</dbReference>
<evidence type="ECO:0000313" key="5">
    <source>
        <dbReference type="WBParaSite" id="ECPE_0000183601-mRNA-1"/>
    </source>
</evidence>
<reference evidence="5" key="1">
    <citation type="submission" date="2016-06" db="UniProtKB">
        <authorList>
            <consortium name="WormBaseParasite"/>
        </authorList>
    </citation>
    <scope>IDENTIFICATION</scope>
</reference>
<feature type="domain" description="26S proteasome non-ATPase regulatory subunit 1/RPN2 N-terminal" evidence="2">
    <location>
        <begin position="4"/>
        <end position="177"/>
    </location>
</feature>
<dbReference type="Pfam" id="PF21505">
    <property type="entry name" value="RPN2_N"/>
    <property type="match status" value="1"/>
</dbReference>
<accession>A0A183A4F1</accession>
<dbReference type="InterPro" id="IPR048570">
    <property type="entry name" value="PSMD1_RPN2_N"/>
</dbReference>
<proteinExistence type="predicted"/>
<dbReference type="AlphaFoldDB" id="A0A183A4F1"/>
<dbReference type="GO" id="GO:0005634">
    <property type="term" value="C:nucleus"/>
    <property type="evidence" value="ECO:0007669"/>
    <property type="project" value="TreeGrafter"/>
</dbReference>
<reference evidence="3 4" key="2">
    <citation type="submission" date="2018-11" db="EMBL/GenBank/DDBJ databases">
        <authorList>
            <consortium name="Pathogen Informatics"/>
        </authorList>
    </citation>
    <scope>NUCLEOTIDE SEQUENCE [LARGE SCALE GENOMIC DNA]</scope>
    <source>
        <strain evidence="3 4">Egypt</strain>
    </source>
</reference>
<protein>
    <submittedName>
        <fullName evidence="5">26S proteasome non-ATPase regulatory subunit 1</fullName>
    </submittedName>
</protein>
<organism evidence="5">
    <name type="scientific">Echinostoma caproni</name>
    <dbReference type="NCBI Taxonomy" id="27848"/>
    <lineage>
        <taxon>Eukaryota</taxon>
        <taxon>Metazoa</taxon>
        <taxon>Spiralia</taxon>
        <taxon>Lophotrochozoa</taxon>
        <taxon>Platyhelminthes</taxon>
        <taxon>Trematoda</taxon>
        <taxon>Digenea</taxon>
        <taxon>Plagiorchiida</taxon>
        <taxon>Echinostomata</taxon>
        <taxon>Echinostomatoidea</taxon>
        <taxon>Echinostomatidae</taxon>
        <taxon>Echinostoma</taxon>
    </lineage>
</organism>
<gene>
    <name evidence="3" type="ORF">ECPE_LOCUS1836</name>
</gene>
<dbReference type="GO" id="GO:0043161">
    <property type="term" value="P:proteasome-mediated ubiquitin-dependent protein catabolic process"/>
    <property type="evidence" value="ECO:0007669"/>
    <property type="project" value="TreeGrafter"/>
</dbReference>
<dbReference type="GO" id="GO:0034515">
    <property type="term" value="C:proteasome storage granule"/>
    <property type="evidence" value="ECO:0007669"/>
    <property type="project" value="TreeGrafter"/>
</dbReference>
<dbReference type="OrthoDB" id="261572at2759"/>
<name>A0A183A4F1_9TREM</name>